<accession>A0A8H5Z8J2</accession>
<dbReference type="Proteomes" id="UP000544331">
    <property type="component" value="Unassembled WGS sequence"/>
</dbReference>
<organism evidence="1 2">
    <name type="scientific">Fusarium mundagurra</name>
    <dbReference type="NCBI Taxonomy" id="1567541"/>
    <lineage>
        <taxon>Eukaryota</taxon>
        <taxon>Fungi</taxon>
        <taxon>Dikarya</taxon>
        <taxon>Ascomycota</taxon>
        <taxon>Pezizomycotina</taxon>
        <taxon>Sordariomycetes</taxon>
        <taxon>Hypocreomycetidae</taxon>
        <taxon>Hypocreales</taxon>
        <taxon>Nectriaceae</taxon>
        <taxon>Fusarium</taxon>
        <taxon>Fusarium fujikuroi species complex</taxon>
    </lineage>
</organism>
<gene>
    <name evidence="1" type="ORF">FMUND_479</name>
</gene>
<keyword evidence="2" id="KW-1185">Reference proteome</keyword>
<comment type="caution">
    <text evidence="1">The sequence shown here is derived from an EMBL/GenBank/DDBJ whole genome shotgun (WGS) entry which is preliminary data.</text>
</comment>
<dbReference type="OrthoDB" id="193716at2759"/>
<dbReference type="EMBL" id="JAAOAN010000025">
    <property type="protein sequence ID" value="KAF5724802.1"/>
    <property type="molecule type" value="Genomic_DNA"/>
</dbReference>
<protein>
    <submittedName>
        <fullName evidence="1">Het-s domain-containing protein</fullName>
    </submittedName>
</protein>
<evidence type="ECO:0000313" key="2">
    <source>
        <dbReference type="Proteomes" id="UP000544331"/>
    </source>
</evidence>
<evidence type="ECO:0000313" key="1">
    <source>
        <dbReference type="EMBL" id="KAF5724802.1"/>
    </source>
</evidence>
<reference evidence="1 2" key="1">
    <citation type="submission" date="2020-05" db="EMBL/GenBank/DDBJ databases">
        <title>Identification and distribution of gene clusters putatively required for synthesis of sphingolipid metabolism inhibitors in phylogenetically diverse species of the filamentous fungus Fusarium.</title>
        <authorList>
            <person name="Kim H.-S."/>
            <person name="Busman M."/>
            <person name="Brown D.W."/>
            <person name="Divon H."/>
            <person name="Uhlig S."/>
            <person name="Proctor R.H."/>
        </authorList>
    </citation>
    <scope>NUCLEOTIDE SEQUENCE [LARGE SCALE GENOMIC DNA]</scope>
    <source>
        <strain evidence="1 2">NRRL 66235</strain>
    </source>
</reference>
<proteinExistence type="predicted"/>
<sequence length="171" mass="18723">MVNLLFQVFPPPKDDPHAQVALGHILAPLTSTNFNITASTIATANPLVAGFMYMKHVTEAMNKRSSELASTNPTNVRARNLDDLCKAADKRNGRGRGRYSAGALDVLVEWKTVDTAKADACGFGRLYKSAMETRIFNITRPLASHHNPVELRTLNCLEVTMKKGSTASQHD</sequence>
<name>A0A8H5Z8J2_9HYPO</name>
<dbReference type="AlphaFoldDB" id="A0A8H5Z8J2"/>